<proteinExistence type="predicted"/>
<organism evidence="1 2">
    <name type="scientific">Lentinula aff. lateritia</name>
    <dbReference type="NCBI Taxonomy" id="2804960"/>
    <lineage>
        <taxon>Eukaryota</taxon>
        <taxon>Fungi</taxon>
        <taxon>Dikarya</taxon>
        <taxon>Basidiomycota</taxon>
        <taxon>Agaricomycotina</taxon>
        <taxon>Agaricomycetes</taxon>
        <taxon>Agaricomycetidae</taxon>
        <taxon>Agaricales</taxon>
        <taxon>Marasmiineae</taxon>
        <taxon>Omphalotaceae</taxon>
        <taxon>Lentinula</taxon>
    </lineage>
</organism>
<comment type="caution">
    <text evidence="1">The sequence shown here is derived from an EMBL/GenBank/DDBJ whole genome shotgun (WGS) entry which is preliminary data.</text>
</comment>
<dbReference type="Proteomes" id="UP001163835">
    <property type="component" value="Unassembled WGS sequence"/>
</dbReference>
<reference evidence="1" key="1">
    <citation type="submission" date="2022-09" db="EMBL/GenBank/DDBJ databases">
        <title>A Global Phylogenomic Analysis of the Shiitake Genus Lentinula.</title>
        <authorList>
            <consortium name="DOE Joint Genome Institute"/>
            <person name="Sierra-Patev S."/>
            <person name="Min B."/>
            <person name="Naranjo-Ortiz M."/>
            <person name="Looney B."/>
            <person name="Konkel Z."/>
            <person name="Slot J.C."/>
            <person name="Sakamoto Y."/>
            <person name="Steenwyk J.L."/>
            <person name="Rokas A."/>
            <person name="Carro J."/>
            <person name="Camarero S."/>
            <person name="Ferreira P."/>
            <person name="Molpeceres G."/>
            <person name="Ruiz-Duenas F.J."/>
            <person name="Serrano A."/>
            <person name="Henrissat B."/>
            <person name="Drula E."/>
            <person name="Hughes K.W."/>
            <person name="Mata J.L."/>
            <person name="Ishikawa N.K."/>
            <person name="Vargas-Isla R."/>
            <person name="Ushijima S."/>
            <person name="Smith C.A."/>
            <person name="Ahrendt S."/>
            <person name="Andreopoulos W."/>
            <person name="He G."/>
            <person name="Labutti K."/>
            <person name="Lipzen A."/>
            <person name="Ng V."/>
            <person name="Riley R."/>
            <person name="Sandor L."/>
            <person name="Barry K."/>
            <person name="Martinez A.T."/>
            <person name="Xiao Y."/>
            <person name="Gibbons J.G."/>
            <person name="Terashima K."/>
            <person name="Grigoriev I.V."/>
            <person name="Hibbett D.S."/>
        </authorList>
    </citation>
    <scope>NUCLEOTIDE SEQUENCE</scope>
    <source>
        <strain evidence="1">TMI1499</strain>
    </source>
</reference>
<keyword evidence="2" id="KW-1185">Reference proteome</keyword>
<evidence type="ECO:0000313" key="1">
    <source>
        <dbReference type="EMBL" id="KAJ3805434.1"/>
    </source>
</evidence>
<evidence type="ECO:0000313" key="2">
    <source>
        <dbReference type="Proteomes" id="UP001163835"/>
    </source>
</evidence>
<accession>A0ACC1TKY6</accession>
<gene>
    <name evidence="1" type="ORF">F5876DRAFT_51841</name>
</gene>
<name>A0ACC1TKY6_9AGAR</name>
<sequence>WFREAFDYLNVDLGSQYTDLFVHWIQFERRHGWKNSHNRAGLDKTHRPAELNKWIRNRRFKRQLVEVDENGLCTPAFGDSIWLWWVSLQPHWRALDSNGVPAAFEEFGDDWTTLNKHGRNGWLGLLACVKWWGQGFDPEGDKKRWHELVADMVKMLDGLDNYMSHNSGNSHSVLTQD</sequence>
<feature type="non-terminal residue" evidence="1">
    <location>
        <position position="1"/>
    </location>
</feature>
<protein>
    <submittedName>
        <fullName evidence="1">Uncharacterized protein</fullName>
    </submittedName>
</protein>
<dbReference type="EMBL" id="MU795598">
    <property type="protein sequence ID" value="KAJ3805434.1"/>
    <property type="molecule type" value="Genomic_DNA"/>
</dbReference>